<organism evidence="1">
    <name type="scientific">bioreactor metagenome</name>
    <dbReference type="NCBI Taxonomy" id="1076179"/>
    <lineage>
        <taxon>unclassified sequences</taxon>
        <taxon>metagenomes</taxon>
        <taxon>ecological metagenomes</taxon>
    </lineage>
</organism>
<proteinExistence type="predicted"/>
<reference evidence="1" key="1">
    <citation type="submission" date="2019-08" db="EMBL/GenBank/DDBJ databases">
        <authorList>
            <person name="Kucharzyk K."/>
            <person name="Murdoch R.W."/>
            <person name="Higgins S."/>
            <person name="Loffler F."/>
        </authorList>
    </citation>
    <scope>NUCLEOTIDE SEQUENCE</scope>
</reference>
<evidence type="ECO:0000313" key="1">
    <source>
        <dbReference type="EMBL" id="MPN55909.1"/>
    </source>
</evidence>
<dbReference type="EMBL" id="VSSQ01125660">
    <property type="protein sequence ID" value="MPN55909.1"/>
    <property type="molecule type" value="Genomic_DNA"/>
</dbReference>
<accession>A0A645IZL8</accession>
<name>A0A645IZL8_9ZZZZ</name>
<gene>
    <name evidence="1" type="ORF">SDC9_203593</name>
</gene>
<protein>
    <submittedName>
        <fullName evidence="1">Uncharacterized protein</fullName>
    </submittedName>
</protein>
<comment type="caution">
    <text evidence="1">The sequence shown here is derived from an EMBL/GenBank/DDBJ whole genome shotgun (WGS) entry which is preliminary data.</text>
</comment>
<sequence>MLQKSPGKSTLFILLVCLLSLGIGVWLGYGIRTQGLLGTAATIDAESSGSDSQNNTRDSSDVLGGARYIYGNEIFLFCKNCSNLSMFPNPLPEGDLLCSKCGQPLKR</sequence>
<dbReference type="AlphaFoldDB" id="A0A645IZL8"/>